<organism evidence="2 3">
    <name type="scientific">Aquimarina hainanensis</name>
    <dbReference type="NCBI Taxonomy" id="1578017"/>
    <lineage>
        <taxon>Bacteria</taxon>
        <taxon>Pseudomonadati</taxon>
        <taxon>Bacteroidota</taxon>
        <taxon>Flavobacteriia</taxon>
        <taxon>Flavobacteriales</taxon>
        <taxon>Flavobacteriaceae</taxon>
        <taxon>Aquimarina</taxon>
    </lineage>
</organism>
<evidence type="ECO:0000259" key="1">
    <source>
        <dbReference type="SMART" id="SM00255"/>
    </source>
</evidence>
<protein>
    <submittedName>
        <fullName evidence="2">Toll/interleukin-1 receptor domain-containing protein</fullName>
    </submittedName>
</protein>
<dbReference type="InterPro" id="IPR035897">
    <property type="entry name" value="Toll_tir_struct_dom_sf"/>
</dbReference>
<keyword evidence="2" id="KW-0675">Receptor</keyword>
<dbReference type="RefSeq" id="WP_378256784.1">
    <property type="nucleotide sequence ID" value="NZ_JBHSJV010000001.1"/>
</dbReference>
<evidence type="ECO:0000313" key="3">
    <source>
        <dbReference type="Proteomes" id="UP001597459"/>
    </source>
</evidence>
<accession>A0ABW5NGK5</accession>
<dbReference type="EMBL" id="JBHULX010000046">
    <property type="protein sequence ID" value="MFD2593349.1"/>
    <property type="molecule type" value="Genomic_DNA"/>
</dbReference>
<dbReference type="Gene3D" id="3.40.50.10140">
    <property type="entry name" value="Toll/interleukin-1 receptor homology (TIR) domain"/>
    <property type="match status" value="1"/>
</dbReference>
<reference evidence="3" key="1">
    <citation type="journal article" date="2019" name="Int. J. Syst. Evol. Microbiol.">
        <title>The Global Catalogue of Microorganisms (GCM) 10K type strain sequencing project: providing services to taxonomists for standard genome sequencing and annotation.</title>
        <authorList>
            <consortium name="The Broad Institute Genomics Platform"/>
            <consortium name="The Broad Institute Genome Sequencing Center for Infectious Disease"/>
            <person name="Wu L."/>
            <person name="Ma J."/>
        </authorList>
    </citation>
    <scope>NUCLEOTIDE SEQUENCE [LARGE SCALE GENOMIC DNA]</scope>
    <source>
        <strain evidence="3">KCTC 42423</strain>
    </source>
</reference>
<keyword evidence="3" id="KW-1185">Reference proteome</keyword>
<sequence>MCTGTHIQLLANIKNKMLEFHLDKEYQDIIDKEQLPIGNYSYETFLGADIIFEKNKKTGLWDTKVYARIRHTALERLMIISSLGSIKRMENMWYADHSSPFSVNGPLLLKELHLNDEKSKEVAESVMCDLRDSFHYTIEANYLLEKGYLTLDDLRELAKYYQEVSVINPMLFQFLSAVAVTRKNGGSVSYFNDILVSLKRYELLKIIDVHEEIINNNEITNADIRKTFNLLYPDLENVTKILKLTSEMVLENNDHSKNEYHVALSFAGEDRNIAKKFADALTISGFKVFYDEYEQSKLWGKDLYSHLSEVYGKRAKYCLMIISKSYSEKLWTNHERKSAQAKAFEQSREYILPLRLDETKIDGVNSTVGYIDYHKVGFDETLSLLKQKLAEE</sequence>
<dbReference type="InterPro" id="IPR000157">
    <property type="entry name" value="TIR_dom"/>
</dbReference>
<feature type="domain" description="TIR" evidence="1">
    <location>
        <begin position="259"/>
        <end position="392"/>
    </location>
</feature>
<dbReference type="Proteomes" id="UP001597459">
    <property type="component" value="Unassembled WGS sequence"/>
</dbReference>
<dbReference type="Pfam" id="PF13676">
    <property type="entry name" value="TIR_2"/>
    <property type="match status" value="1"/>
</dbReference>
<comment type="caution">
    <text evidence="2">The sequence shown here is derived from an EMBL/GenBank/DDBJ whole genome shotgun (WGS) entry which is preliminary data.</text>
</comment>
<dbReference type="SUPFAM" id="SSF52200">
    <property type="entry name" value="Toll/Interleukin receptor TIR domain"/>
    <property type="match status" value="1"/>
</dbReference>
<evidence type="ECO:0000313" key="2">
    <source>
        <dbReference type="EMBL" id="MFD2593349.1"/>
    </source>
</evidence>
<dbReference type="SMART" id="SM00255">
    <property type="entry name" value="TIR"/>
    <property type="match status" value="1"/>
</dbReference>
<gene>
    <name evidence="2" type="ORF">ACFSTE_21110</name>
</gene>
<name>A0ABW5NGK5_9FLAO</name>
<proteinExistence type="predicted"/>